<gene>
    <name evidence="4" type="ORF">SAMN05216553_11099</name>
</gene>
<dbReference type="PROSITE" id="PS51257">
    <property type="entry name" value="PROKAR_LIPOPROTEIN"/>
    <property type="match status" value="1"/>
</dbReference>
<dbReference type="SUPFAM" id="SSF52833">
    <property type="entry name" value="Thioredoxin-like"/>
    <property type="match status" value="1"/>
</dbReference>
<dbReference type="InterPro" id="IPR036249">
    <property type="entry name" value="Thioredoxin-like_sf"/>
</dbReference>
<protein>
    <submittedName>
        <fullName evidence="4">Thiol-disulfide isomerase or thioredoxin</fullName>
    </submittedName>
</protein>
<dbReference type="EMBL" id="FNCC01000010">
    <property type="protein sequence ID" value="SDG65878.1"/>
    <property type="molecule type" value="Genomic_DNA"/>
</dbReference>
<keyword evidence="5" id="KW-1185">Reference proteome</keyword>
<sequence>MVGIRVMTGLLVLLVALSACGGTTGTAEPPAAPPATSQPRPSASAGAEVAEQLNFTAKTVDGEDISGADLAGKPAVLWFWAPWCPKCQREAPGMAAAAKEHAGDVTFLGVAALDQVPAMKQFVQKYGLQSFQHVADVGSAVWKRFGVTAQPAYAFVSADGRVEVVTSQLAEQDLRQRLSALG</sequence>
<evidence type="ECO:0000259" key="3">
    <source>
        <dbReference type="PROSITE" id="PS51352"/>
    </source>
</evidence>
<keyword evidence="4" id="KW-0413">Isomerase</keyword>
<organism evidence="4 5">
    <name type="scientific">Lentzea fradiae</name>
    <dbReference type="NCBI Taxonomy" id="200378"/>
    <lineage>
        <taxon>Bacteria</taxon>
        <taxon>Bacillati</taxon>
        <taxon>Actinomycetota</taxon>
        <taxon>Actinomycetes</taxon>
        <taxon>Pseudonocardiales</taxon>
        <taxon>Pseudonocardiaceae</taxon>
        <taxon>Lentzea</taxon>
    </lineage>
</organism>
<keyword evidence="2" id="KW-0732">Signal</keyword>
<proteinExistence type="predicted"/>
<reference evidence="5" key="1">
    <citation type="submission" date="2016-10" db="EMBL/GenBank/DDBJ databases">
        <authorList>
            <person name="Varghese N."/>
            <person name="Submissions S."/>
        </authorList>
    </citation>
    <scope>NUCLEOTIDE SEQUENCE [LARGE SCALE GENOMIC DNA]</scope>
    <source>
        <strain evidence="5">CGMCC 4.3506</strain>
    </source>
</reference>
<dbReference type="InterPro" id="IPR000866">
    <property type="entry name" value="AhpC/TSA"/>
</dbReference>
<evidence type="ECO:0000313" key="4">
    <source>
        <dbReference type="EMBL" id="SDG65878.1"/>
    </source>
</evidence>
<evidence type="ECO:0000313" key="5">
    <source>
        <dbReference type="Proteomes" id="UP000199623"/>
    </source>
</evidence>
<dbReference type="RefSeq" id="WP_218133866.1">
    <property type="nucleotide sequence ID" value="NZ_FNCC01000010.1"/>
</dbReference>
<name>A0A1G7W1X6_9PSEU</name>
<accession>A0A1G7W1X6</accession>
<feature type="chain" id="PRO_5039124019" evidence="2">
    <location>
        <begin position="22"/>
        <end position="182"/>
    </location>
</feature>
<feature type="region of interest" description="Disordered" evidence="1">
    <location>
        <begin position="25"/>
        <end position="47"/>
    </location>
</feature>
<dbReference type="Proteomes" id="UP000199623">
    <property type="component" value="Unassembled WGS sequence"/>
</dbReference>
<dbReference type="Gene3D" id="3.40.30.10">
    <property type="entry name" value="Glutaredoxin"/>
    <property type="match status" value="1"/>
</dbReference>
<dbReference type="GO" id="GO:0016209">
    <property type="term" value="F:antioxidant activity"/>
    <property type="evidence" value="ECO:0007669"/>
    <property type="project" value="InterPro"/>
</dbReference>
<dbReference type="STRING" id="200378.SAMN05216553_11099"/>
<feature type="signal peptide" evidence="2">
    <location>
        <begin position="1"/>
        <end position="21"/>
    </location>
</feature>
<feature type="compositionally biased region" description="Low complexity" evidence="1">
    <location>
        <begin position="25"/>
        <end position="45"/>
    </location>
</feature>
<dbReference type="PANTHER" id="PTHR42852:SF17">
    <property type="entry name" value="THIOREDOXIN-LIKE PROTEIN HI_1115"/>
    <property type="match status" value="1"/>
</dbReference>
<evidence type="ECO:0000256" key="2">
    <source>
        <dbReference type="SAM" id="SignalP"/>
    </source>
</evidence>
<dbReference type="GO" id="GO:0016853">
    <property type="term" value="F:isomerase activity"/>
    <property type="evidence" value="ECO:0007669"/>
    <property type="project" value="UniProtKB-KW"/>
</dbReference>
<dbReference type="PROSITE" id="PS51352">
    <property type="entry name" value="THIOREDOXIN_2"/>
    <property type="match status" value="1"/>
</dbReference>
<dbReference type="AlphaFoldDB" id="A0A1G7W1X6"/>
<evidence type="ECO:0000256" key="1">
    <source>
        <dbReference type="SAM" id="MobiDB-lite"/>
    </source>
</evidence>
<dbReference type="InterPro" id="IPR013766">
    <property type="entry name" value="Thioredoxin_domain"/>
</dbReference>
<feature type="domain" description="Thioredoxin" evidence="3">
    <location>
        <begin position="46"/>
        <end position="182"/>
    </location>
</feature>
<dbReference type="PANTHER" id="PTHR42852">
    <property type="entry name" value="THIOL:DISULFIDE INTERCHANGE PROTEIN DSBE"/>
    <property type="match status" value="1"/>
</dbReference>
<dbReference type="Pfam" id="PF00578">
    <property type="entry name" value="AhpC-TSA"/>
    <property type="match status" value="1"/>
</dbReference>
<dbReference type="GO" id="GO:0016491">
    <property type="term" value="F:oxidoreductase activity"/>
    <property type="evidence" value="ECO:0007669"/>
    <property type="project" value="InterPro"/>
</dbReference>
<dbReference type="InterPro" id="IPR050553">
    <property type="entry name" value="Thioredoxin_ResA/DsbE_sf"/>
</dbReference>